<sequence length="201" mass="20796">MAEHSTHDPLAGIAFDRVPPAGHYGRPGTPGATARIVEGLALATLAARKGQTPALTARLAAIFGAPVVDAPRVSGTAPAFIGMGPGRWIALAEDAALATHLREAAGPLAAVTEQSDGYIVLDLAGPKAGWLLAKGALIDLDPAIFREGDAATTVLAHIGVTLWRTGPEGFRLLVLRSYLAAFCRFLVTSGAEYGLRLDVRG</sequence>
<dbReference type="Proteomes" id="UP001166585">
    <property type="component" value="Unassembled WGS sequence"/>
</dbReference>
<gene>
    <name evidence="1" type="ORF">KIP89_16265</name>
</gene>
<evidence type="ECO:0000313" key="2">
    <source>
        <dbReference type="Proteomes" id="UP001166585"/>
    </source>
</evidence>
<dbReference type="SUPFAM" id="SSF103025">
    <property type="entry name" value="Folate-binding domain"/>
    <property type="match status" value="1"/>
</dbReference>
<organism evidence="1 2">
    <name type="scientific">Ancylobacter radicis</name>
    <dbReference type="NCBI Taxonomy" id="2836179"/>
    <lineage>
        <taxon>Bacteria</taxon>
        <taxon>Pseudomonadati</taxon>
        <taxon>Pseudomonadota</taxon>
        <taxon>Alphaproteobacteria</taxon>
        <taxon>Hyphomicrobiales</taxon>
        <taxon>Xanthobacteraceae</taxon>
        <taxon>Ancylobacter</taxon>
    </lineage>
</organism>
<keyword evidence="2" id="KW-1185">Reference proteome</keyword>
<name>A0ABS5RCK1_9HYPH</name>
<protein>
    <submittedName>
        <fullName evidence="1">Sarcosine oxidase subunit gamma</fullName>
    </submittedName>
</protein>
<accession>A0ABS5RCK1</accession>
<dbReference type="Gene3D" id="3.30.1360.120">
    <property type="entry name" value="Probable tRNA modification gtpase trme, domain 1"/>
    <property type="match status" value="1"/>
</dbReference>
<dbReference type="RefSeq" id="WP_213756645.1">
    <property type="nucleotide sequence ID" value="NZ_JAHCQH010000021.1"/>
</dbReference>
<dbReference type="InterPro" id="IPR027266">
    <property type="entry name" value="TrmE/GcvT-like"/>
</dbReference>
<reference evidence="1" key="1">
    <citation type="submission" date="2021-05" db="EMBL/GenBank/DDBJ databases">
        <authorList>
            <person name="Sun Q."/>
            <person name="Inoue M."/>
        </authorList>
    </citation>
    <scope>NUCLEOTIDE SEQUENCE</scope>
    <source>
        <strain evidence="1">VKM B-3255</strain>
    </source>
</reference>
<dbReference type="Gene3D" id="3.30.70.1520">
    <property type="entry name" value="Heterotetrameric sarcosine oxidase"/>
    <property type="match status" value="1"/>
</dbReference>
<proteinExistence type="predicted"/>
<comment type="caution">
    <text evidence="1">The sequence shown here is derived from an EMBL/GenBank/DDBJ whole genome shotgun (WGS) entry which is preliminary data.</text>
</comment>
<dbReference type="EMBL" id="JAHCQH010000021">
    <property type="protein sequence ID" value="MBS9478666.1"/>
    <property type="molecule type" value="Genomic_DNA"/>
</dbReference>
<dbReference type="Pfam" id="PF04268">
    <property type="entry name" value="SoxG"/>
    <property type="match status" value="1"/>
</dbReference>
<dbReference type="InterPro" id="IPR007375">
    <property type="entry name" value="SoxG"/>
</dbReference>
<evidence type="ECO:0000313" key="1">
    <source>
        <dbReference type="EMBL" id="MBS9478666.1"/>
    </source>
</evidence>